<dbReference type="GO" id="GO:0030288">
    <property type="term" value="C:outer membrane-bounded periplasmic space"/>
    <property type="evidence" value="ECO:0007669"/>
    <property type="project" value="TreeGrafter"/>
</dbReference>
<evidence type="ECO:0000256" key="2">
    <source>
        <dbReference type="SAM" id="SignalP"/>
    </source>
</evidence>
<dbReference type="PANTHER" id="PTHR30404:SF0">
    <property type="entry name" value="N-ACETYLMURAMOYL-L-ALANINE AMIDASE AMIC"/>
    <property type="match status" value="1"/>
</dbReference>
<dbReference type="InterPro" id="IPR050695">
    <property type="entry name" value="N-acetylmuramoyl_amidase_3"/>
</dbReference>
<dbReference type="GO" id="GO:0009253">
    <property type="term" value="P:peptidoglycan catabolic process"/>
    <property type="evidence" value="ECO:0007669"/>
    <property type="project" value="InterPro"/>
</dbReference>
<feature type="chain" id="PRO_5039641880" evidence="2">
    <location>
        <begin position="20"/>
        <end position="251"/>
    </location>
</feature>
<keyword evidence="2" id="KW-0732">Signal</keyword>
<evidence type="ECO:0000313" key="7">
    <source>
        <dbReference type="Proteomes" id="UP000509327"/>
    </source>
</evidence>
<feature type="domain" description="MurNAc-LAA" evidence="3">
    <location>
        <begin position="142"/>
        <end position="245"/>
    </location>
</feature>
<dbReference type="AlphaFoldDB" id="A0A2V4VG72"/>
<protein>
    <submittedName>
        <fullName evidence="4 5">N-acetylmuramoyl-L-alanine amidase</fullName>
    </submittedName>
</protein>
<dbReference type="EMBL" id="QJSW01000001">
    <property type="protein sequence ID" value="PYE52332.1"/>
    <property type="molecule type" value="Genomic_DNA"/>
</dbReference>
<dbReference type="PANTHER" id="PTHR30404">
    <property type="entry name" value="N-ACETYLMURAMOYL-L-ALANINE AMIDASE"/>
    <property type="match status" value="1"/>
</dbReference>
<gene>
    <name evidence="4" type="ORF">DFQ00_101265</name>
    <name evidence="5" type="ORF">HUB98_27315</name>
</gene>
<dbReference type="CDD" id="cd02696">
    <property type="entry name" value="MurNAc-LAA"/>
    <property type="match status" value="1"/>
</dbReference>
<evidence type="ECO:0000256" key="1">
    <source>
        <dbReference type="ARBA" id="ARBA00022801"/>
    </source>
</evidence>
<reference evidence="5 7" key="2">
    <citation type="submission" date="2020-06" db="EMBL/GenBank/DDBJ databases">
        <title>Complete genome of Paenibacillus barcinonensis KACC11450.</title>
        <authorList>
            <person name="Kim M."/>
            <person name="Park Y.-J."/>
            <person name="Shin J.-H."/>
        </authorList>
    </citation>
    <scope>NUCLEOTIDE SEQUENCE [LARGE SCALE GENOMIC DNA]</scope>
    <source>
        <strain evidence="5 7">KACC11450</strain>
    </source>
</reference>
<dbReference type="Proteomes" id="UP000247790">
    <property type="component" value="Unassembled WGS sequence"/>
</dbReference>
<organism evidence="4 6">
    <name type="scientific">Paenibacillus barcinonensis</name>
    <dbReference type="NCBI Taxonomy" id="198119"/>
    <lineage>
        <taxon>Bacteria</taxon>
        <taxon>Bacillati</taxon>
        <taxon>Bacillota</taxon>
        <taxon>Bacilli</taxon>
        <taxon>Bacillales</taxon>
        <taxon>Paenibacillaceae</taxon>
        <taxon>Paenibacillus</taxon>
    </lineage>
</organism>
<dbReference type="Proteomes" id="UP000509327">
    <property type="component" value="Chromosome"/>
</dbReference>
<dbReference type="SMART" id="SM00646">
    <property type="entry name" value="Ami_3"/>
    <property type="match status" value="1"/>
</dbReference>
<name>A0A2V4VG72_PAEBA</name>
<dbReference type="EMBL" id="CP054614">
    <property type="protein sequence ID" value="QKS59549.1"/>
    <property type="molecule type" value="Genomic_DNA"/>
</dbReference>
<dbReference type="GO" id="GO:0008745">
    <property type="term" value="F:N-acetylmuramoyl-L-alanine amidase activity"/>
    <property type="evidence" value="ECO:0007669"/>
    <property type="project" value="InterPro"/>
</dbReference>
<dbReference type="RefSeq" id="WP_110893382.1">
    <property type="nucleotide sequence ID" value="NZ_CP054614.1"/>
</dbReference>
<keyword evidence="1" id="KW-0378">Hydrolase</keyword>
<evidence type="ECO:0000313" key="6">
    <source>
        <dbReference type="Proteomes" id="UP000247790"/>
    </source>
</evidence>
<keyword evidence="7" id="KW-1185">Reference proteome</keyword>
<evidence type="ECO:0000259" key="3">
    <source>
        <dbReference type="SMART" id="SM00646"/>
    </source>
</evidence>
<evidence type="ECO:0000313" key="4">
    <source>
        <dbReference type="EMBL" id="PYE52332.1"/>
    </source>
</evidence>
<accession>A0A2V4VG72</accession>
<reference evidence="4 6" key="1">
    <citation type="submission" date="2018-06" db="EMBL/GenBank/DDBJ databases">
        <title>Genomic Encyclopedia of Type Strains, Phase III (KMG-III): the genomes of soil and plant-associated and newly described type strains.</title>
        <authorList>
            <person name="Whitman W."/>
        </authorList>
    </citation>
    <scope>NUCLEOTIDE SEQUENCE [LARGE SCALE GENOMIC DNA]</scope>
    <source>
        <strain evidence="4 6">CECT 7022</strain>
    </source>
</reference>
<dbReference type="Gene3D" id="3.40.630.40">
    <property type="entry name" value="Zn-dependent exopeptidases"/>
    <property type="match status" value="1"/>
</dbReference>
<sequence>MYKLLVATAALLISFHSFAGTELCFASLSVQVKPSPVYQPSMMPITDGDAYRSSHHAFAAPVILLDVGHGGIDGGTTEAGVLEKDINLAISQKIYLLLRSKGYAVIINRLGDYALSDENRWLNSRSRHIRDLAQRKSLSEEVSTDIVVSIHANWSPRAATHGPVVLHQNEGRSYLLAQSIQDAMNRSCGTHREVVWGKPFYLLNYVKQPAVIVETGFLSNAADRARISDPKEQKRIAQSIADGIIYYLSVV</sequence>
<evidence type="ECO:0000313" key="5">
    <source>
        <dbReference type="EMBL" id="QKS59549.1"/>
    </source>
</evidence>
<dbReference type="Pfam" id="PF01520">
    <property type="entry name" value="Amidase_3"/>
    <property type="match status" value="1"/>
</dbReference>
<proteinExistence type="predicted"/>
<feature type="signal peptide" evidence="2">
    <location>
        <begin position="1"/>
        <end position="19"/>
    </location>
</feature>
<dbReference type="SUPFAM" id="SSF53187">
    <property type="entry name" value="Zn-dependent exopeptidases"/>
    <property type="match status" value="1"/>
</dbReference>
<dbReference type="InterPro" id="IPR002508">
    <property type="entry name" value="MurNAc-LAA_cat"/>
</dbReference>
<dbReference type="OrthoDB" id="9772024at2"/>